<dbReference type="AlphaFoldDB" id="A0A0F9S1S1"/>
<proteinExistence type="predicted"/>
<evidence type="ECO:0000313" key="1">
    <source>
        <dbReference type="EMBL" id="KKN62700.1"/>
    </source>
</evidence>
<organism evidence="1">
    <name type="scientific">marine sediment metagenome</name>
    <dbReference type="NCBI Taxonomy" id="412755"/>
    <lineage>
        <taxon>unclassified sequences</taxon>
        <taxon>metagenomes</taxon>
        <taxon>ecological metagenomes</taxon>
    </lineage>
</organism>
<reference evidence="1" key="1">
    <citation type="journal article" date="2015" name="Nature">
        <title>Complex archaea that bridge the gap between prokaryotes and eukaryotes.</title>
        <authorList>
            <person name="Spang A."/>
            <person name="Saw J.H."/>
            <person name="Jorgensen S.L."/>
            <person name="Zaremba-Niedzwiedzka K."/>
            <person name="Martijn J."/>
            <person name="Lind A.E."/>
            <person name="van Eijk R."/>
            <person name="Schleper C."/>
            <person name="Guy L."/>
            <person name="Ettema T.J."/>
        </authorList>
    </citation>
    <scope>NUCLEOTIDE SEQUENCE</scope>
</reference>
<dbReference type="EMBL" id="LAZR01000616">
    <property type="protein sequence ID" value="KKN62700.1"/>
    <property type="molecule type" value="Genomic_DNA"/>
</dbReference>
<comment type="caution">
    <text evidence="1">The sequence shown here is derived from an EMBL/GenBank/DDBJ whole genome shotgun (WGS) entry which is preliminary data.</text>
</comment>
<protein>
    <submittedName>
        <fullName evidence="1">Uncharacterized protein</fullName>
    </submittedName>
</protein>
<accession>A0A0F9S1S1</accession>
<gene>
    <name evidence="1" type="ORF">LCGC14_0509610</name>
</gene>
<name>A0A0F9S1S1_9ZZZZ</name>
<sequence length="88" mass="10658">MKEQIPLIYLCIHKRLEDKFQNEAFKLKDLFLIFARTYHINKKFHYAVLKELESLKLMQRLNQHTARVLKCSVDLENTSRIYKKVGLY</sequence>